<dbReference type="EMBL" id="CAEZWR010000154">
    <property type="protein sequence ID" value="CAB4672976.1"/>
    <property type="molecule type" value="Genomic_DNA"/>
</dbReference>
<dbReference type="PANTHER" id="PTHR43343:SF3">
    <property type="entry name" value="PROTEASE DO-LIKE 8, CHLOROPLASTIC"/>
    <property type="match status" value="1"/>
</dbReference>
<keyword evidence="5" id="KW-1133">Transmembrane helix</keyword>
<feature type="domain" description="PDZ" evidence="6">
    <location>
        <begin position="296"/>
        <end position="368"/>
    </location>
</feature>
<dbReference type="FunFam" id="2.40.10.10:FF:000001">
    <property type="entry name" value="Periplasmic serine protease DegS"/>
    <property type="match status" value="1"/>
</dbReference>
<comment type="similarity">
    <text evidence="1">Belongs to the peptidase S1C family.</text>
</comment>
<dbReference type="PRINTS" id="PR00834">
    <property type="entry name" value="PROTEASES2C"/>
</dbReference>
<accession>A0A6J6MG86</accession>
<keyword evidence="4" id="KW-0720">Serine protease</keyword>
<dbReference type="PANTHER" id="PTHR43343">
    <property type="entry name" value="PEPTIDASE S12"/>
    <property type="match status" value="1"/>
</dbReference>
<dbReference type="InterPro" id="IPR036034">
    <property type="entry name" value="PDZ_sf"/>
</dbReference>
<dbReference type="GO" id="GO:0004252">
    <property type="term" value="F:serine-type endopeptidase activity"/>
    <property type="evidence" value="ECO:0007669"/>
    <property type="project" value="InterPro"/>
</dbReference>
<evidence type="ECO:0000256" key="3">
    <source>
        <dbReference type="ARBA" id="ARBA00022801"/>
    </source>
</evidence>
<evidence type="ECO:0000256" key="2">
    <source>
        <dbReference type="ARBA" id="ARBA00022670"/>
    </source>
</evidence>
<dbReference type="Pfam" id="PF13365">
    <property type="entry name" value="Trypsin_2"/>
    <property type="match status" value="1"/>
</dbReference>
<evidence type="ECO:0000256" key="4">
    <source>
        <dbReference type="ARBA" id="ARBA00022825"/>
    </source>
</evidence>
<dbReference type="InterPro" id="IPR009003">
    <property type="entry name" value="Peptidase_S1_PA"/>
</dbReference>
<dbReference type="Pfam" id="PF13180">
    <property type="entry name" value="PDZ_2"/>
    <property type="match status" value="1"/>
</dbReference>
<keyword evidence="3" id="KW-0378">Hydrolase</keyword>
<feature type="transmembrane region" description="Helical" evidence="5">
    <location>
        <begin position="36"/>
        <end position="57"/>
    </location>
</feature>
<name>A0A6J6MG86_9ZZZZ</name>
<evidence type="ECO:0000256" key="1">
    <source>
        <dbReference type="ARBA" id="ARBA00010541"/>
    </source>
</evidence>
<dbReference type="SUPFAM" id="SSF50494">
    <property type="entry name" value="Trypsin-like serine proteases"/>
    <property type="match status" value="1"/>
</dbReference>
<sequence length="384" mass="38229">MTSESEPESFTTPVNPAPTFVPIVAKQRGLGIGGTVLVAAITAAVVGAGAGFGGYLLGEQNGSSAVSAPASITQTTKNQAPLAEGSIGAMVQQVLPSVVSILAEGKNDQGSGSGFVLRSDGYVLTNNHVIDLVKDEGKLSVVLTDGTTLQGEIVGTNAAYDLAVVKVDTGSLPAVTLGNSDALNVGDAVVAIGAPLGLAGTVTSGIISALNRPVTTGDTNSTSFIDAIQTDAAINPGNSGGPLLNSAGQVIGINSAIATMANGSEAGSIGLGFAIPVNSAKRIAEEIIATGTSQTPVIGVSLDMNFAGPGAKVIKITGNGPADKAGFKLNDIITKIDDRVIDDSTELVVAIRERAPGDQIRVTFTRGGSAQTATVTLGASPAKQ</sequence>
<keyword evidence="5" id="KW-0812">Transmembrane</keyword>
<gene>
    <name evidence="7" type="ORF">UFOPK2282_01184</name>
</gene>
<dbReference type="InterPro" id="IPR001478">
    <property type="entry name" value="PDZ"/>
</dbReference>
<dbReference type="InterPro" id="IPR051201">
    <property type="entry name" value="Chloro_Bact_Ser_Proteases"/>
</dbReference>
<dbReference type="GO" id="GO:0006508">
    <property type="term" value="P:proteolysis"/>
    <property type="evidence" value="ECO:0007669"/>
    <property type="project" value="UniProtKB-KW"/>
</dbReference>
<evidence type="ECO:0000256" key="5">
    <source>
        <dbReference type="SAM" id="Phobius"/>
    </source>
</evidence>
<dbReference type="SUPFAM" id="SSF50156">
    <property type="entry name" value="PDZ domain-like"/>
    <property type="match status" value="1"/>
</dbReference>
<dbReference type="Gene3D" id="2.30.42.10">
    <property type="match status" value="1"/>
</dbReference>
<organism evidence="7">
    <name type="scientific">freshwater metagenome</name>
    <dbReference type="NCBI Taxonomy" id="449393"/>
    <lineage>
        <taxon>unclassified sequences</taxon>
        <taxon>metagenomes</taxon>
        <taxon>ecological metagenomes</taxon>
    </lineage>
</organism>
<protein>
    <submittedName>
        <fullName evidence="7">Unannotated protein</fullName>
    </submittedName>
</protein>
<dbReference type="AlphaFoldDB" id="A0A6J6MG86"/>
<evidence type="ECO:0000313" key="7">
    <source>
        <dbReference type="EMBL" id="CAB4672976.1"/>
    </source>
</evidence>
<dbReference type="SMART" id="SM00228">
    <property type="entry name" value="PDZ"/>
    <property type="match status" value="1"/>
</dbReference>
<reference evidence="7" key="1">
    <citation type="submission" date="2020-05" db="EMBL/GenBank/DDBJ databases">
        <authorList>
            <person name="Chiriac C."/>
            <person name="Salcher M."/>
            <person name="Ghai R."/>
            <person name="Kavagutti S V."/>
        </authorList>
    </citation>
    <scope>NUCLEOTIDE SEQUENCE</scope>
</reference>
<evidence type="ECO:0000259" key="6">
    <source>
        <dbReference type="SMART" id="SM00228"/>
    </source>
</evidence>
<proteinExistence type="inferred from homology"/>
<keyword evidence="2" id="KW-0645">Protease</keyword>
<dbReference type="InterPro" id="IPR001940">
    <property type="entry name" value="Peptidase_S1C"/>
</dbReference>
<keyword evidence="5" id="KW-0472">Membrane</keyword>
<dbReference type="Gene3D" id="2.40.10.120">
    <property type="match status" value="1"/>
</dbReference>